<evidence type="ECO:0000256" key="5">
    <source>
        <dbReference type="ARBA" id="ARBA00023043"/>
    </source>
</evidence>
<evidence type="ECO:0000256" key="2">
    <source>
        <dbReference type="ARBA" id="ARBA00022692"/>
    </source>
</evidence>
<evidence type="ECO:0000256" key="4">
    <source>
        <dbReference type="ARBA" id="ARBA00022989"/>
    </source>
</evidence>
<keyword evidence="3" id="KW-0677">Repeat</keyword>
<dbReference type="PROSITE" id="PS50088">
    <property type="entry name" value="ANK_REPEAT"/>
    <property type="match status" value="1"/>
</dbReference>
<dbReference type="PANTHER" id="PTHR24186:SF37">
    <property type="entry name" value="PGG DOMAIN-CONTAINING PROTEIN"/>
    <property type="match status" value="1"/>
</dbReference>
<dbReference type="Gene3D" id="1.25.40.20">
    <property type="entry name" value="Ankyrin repeat-containing domain"/>
    <property type="match status" value="1"/>
</dbReference>
<dbReference type="EMBL" id="NKXS01003661">
    <property type="protein sequence ID" value="PIN08948.1"/>
    <property type="molecule type" value="Genomic_DNA"/>
</dbReference>
<dbReference type="GO" id="GO:0000502">
    <property type="term" value="C:proteasome complex"/>
    <property type="evidence" value="ECO:0007669"/>
    <property type="project" value="UniProtKB-KW"/>
</dbReference>
<dbReference type="STRING" id="429701.A0A2G9GUJ8"/>
<keyword evidence="5 7" id="KW-0040">ANK repeat</keyword>
<dbReference type="InterPro" id="IPR036770">
    <property type="entry name" value="Ankyrin_rpt-contain_sf"/>
</dbReference>
<feature type="transmembrane region" description="Helical" evidence="8">
    <location>
        <begin position="309"/>
        <end position="328"/>
    </location>
</feature>
<dbReference type="InterPro" id="IPR002110">
    <property type="entry name" value="Ankyrin_rpt"/>
</dbReference>
<feature type="repeat" description="ANK" evidence="7">
    <location>
        <begin position="173"/>
        <end position="196"/>
    </location>
</feature>
<evidence type="ECO:0000259" key="9">
    <source>
        <dbReference type="Pfam" id="PF13962"/>
    </source>
</evidence>
<evidence type="ECO:0000256" key="3">
    <source>
        <dbReference type="ARBA" id="ARBA00022737"/>
    </source>
</evidence>
<evidence type="ECO:0000313" key="11">
    <source>
        <dbReference type="Proteomes" id="UP000231279"/>
    </source>
</evidence>
<evidence type="ECO:0000256" key="1">
    <source>
        <dbReference type="ARBA" id="ARBA00004141"/>
    </source>
</evidence>
<feature type="transmembrane region" description="Helical" evidence="8">
    <location>
        <begin position="335"/>
        <end position="359"/>
    </location>
</feature>
<keyword evidence="6 8" id="KW-0472">Membrane</keyword>
<dbReference type="GO" id="GO:0005886">
    <property type="term" value="C:plasma membrane"/>
    <property type="evidence" value="ECO:0007669"/>
    <property type="project" value="TreeGrafter"/>
</dbReference>
<keyword evidence="10" id="KW-0647">Proteasome</keyword>
<protein>
    <submittedName>
        <fullName evidence="10">26S proteasome regulatory complex, subunit PSMD10</fullName>
    </submittedName>
</protein>
<organism evidence="10 11">
    <name type="scientific">Handroanthus impetiginosus</name>
    <dbReference type="NCBI Taxonomy" id="429701"/>
    <lineage>
        <taxon>Eukaryota</taxon>
        <taxon>Viridiplantae</taxon>
        <taxon>Streptophyta</taxon>
        <taxon>Embryophyta</taxon>
        <taxon>Tracheophyta</taxon>
        <taxon>Spermatophyta</taxon>
        <taxon>Magnoliopsida</taxon>
        <taxon>eudicotyledons</taxon>
        <taxon>Gunneridae</taxon>
        <taxon>Pentapetalae</taxon>
        <taxon>asterids</taxon>
        <taxon>lamiids</taxon>
        <taxon>Lamiales</taxon>
        <taxon>Bignoniaceae</taxon>
        <taxon>Crescentiina</taxon>
        <taxon>Tabebuia alliance</taxon>
        <taxon>Handroanthus</taxon>
    </lineage>
</organism>
<keyword evidence="2 8" id="KW-0812">Transmembrane</keyword>
<dbReference type="AlphaFoldDB" id="A0A2G9GUJ8"/>
<comment type="subcellular location">
    <subcellularLocation>
        <location evidence="1">Membrane</location>
        <topology evidence="1">Multi-pass membrane protein</topology>
    </subcellularLocation>
</comment>
<reference evidence="11" key="1">
    <citation type="journal article" date="2018" name="Gigascience">
        <title>Genome assembly of the Pink Ipe (Handroanthus impetiginosus, Bignoniaceae), a highly valued, ecologically keystone Neotropical timber forest tree.</title>
        <authorList>
            <person name="Silva-Junior O.B."/>
            <person name="Grattapaglia D."/>
            <person name="Novaes E."/>
            <person name="Collevatti R.G."/>
        </authorList>
    </citation>
    <scope>NUCLEOTIDE SEQUENCE [LARGE SCALE GENOMIC DNA]</scope>
    <source>
        <strain evidence="11">cv. UFG-1</strain>
    </source>
</reference>
<dbReference type="Proteomes" id="UP000231279">
    <property type="component" value="Unassembled WGS sequence"/>
</dbReference>
<evidence type="ECO:0000256" key="6">
    <source>
        <dbReference type="ARBA" id="ARBA00023136"/>
    </source>
</evidence>
<gene>
    <name evidence="10" type="ORF">CDL12_18473</name>
</gene>
<dbReference type="SMART" id="SM00248">
    <property type="entry name" value="ANK"/>
    <property type="match status" value="6"/>
</dbReference>
<dbReference type="PROSITE" id="PS50297">
    <property type="entry name" value="ANK_REP_REGION"/>
    <property type="match status" value="1"/>
</dbReference>
<comment type="caution">
    <text evidence="10">The sequence shown here is derived from an EMBL/GenBank/DDBJ whole genome shotgun (WGS) entry which is preliminary data.</text>
</comment>
<dbReference type="SUPFAM" id="SSF48403">
    <property type="entry name" value="Ankyrin repeat"/>
    <property type="match status" value="1"/>
</dbReference>
<feature type="transmembrane region" description="Helical" evidence="8">
    <location>
        <begin position="371"/>
        <end position="392"/>
    </location>
</feature>
<feature type="domain" description="PGG" evidence="9">
    <location>
        <begin position="247"/>
        <end position="358"/>
    </location>
</feature>
<keyword evidence="11" id="KW-1185">Reference proteome</keyword>
<sequence>MAEKRLYDAAAKGDEKALYELLQEDPLLLNRVSYTSPNKTPLHVATIHGHLPFVKQILSQNSLLAEELDSQQSSALHLASAKDHVEIVKEMLRAAPGMCMSRDSQGRNPLHLAAIKGQVRVLGELFREAPYAAREKEDGGLSLLHMCFKYNQFEALKILVLQMNELLNWKDDDGDTILHMAVRDKRIEIIQYLVENTNIDMNSKNSKGQTPMSILDQAPPDTTSEIRQILTPKLQSSNINTQTKPVKWLTKKRDAIMVVAILIATMAFQAGVSPAGGVWQDDSDAHRAGEAVMAYNHPKAYKSFIRSNTIAFVSSLSTILLLISGLPFKRRLFMWILMVIMWLTVTSIAVTYAISIVAVTPKKDRKSLSHVIEIGLTVWCSVMGILLGGNTLRLIDRWLKNRGVTVWRPQRFRNSVHEKNSQESVRICGSRTLCC</sequence>
<evidence type="ECO:0000256" key="8">
    <source>
        <dbReference type="SAM" id="Phobius"/>
    </source>
</evidence>
<dbReference type="PANTHER" id="PTHR24186">
    <property type="entry name" value="PROTEIN PHOSPHATASE 1 REGULATORY SUBUNIT"/>
    <property type="match status" value="1"/>
</dbReference>
<accession>A0A2G9GUJ8</accession>
<evidence type="ECO:0000256" key="7">
    <source>
        <dbReference type="PROSITE-ProRule" id="PRU00023"/>
    </source>
</evidence>
<evidence type="ECO:0000313" key="10">
    <source>
        <dbReference type="EMBL" id="PIN08948.1"/>
    </source>
</evidence>
<dbReference type="Pfam" id="PF12796">
    <property type="entry name" value="Ank_2"/>
    <property type="match status" value="2"/>
</dbReference>
<dbReference type="OrthoDB" id="887702at2759"/>
<keyword evidence="4 8" id="KW-1133">Transmembrane helix</keyword>
<dbReference type="InterPro" id="IPR026961">
    <property type="entry name" value="PGG_dom"/>
</dbReference>
<proteinExistence type="predicted"/>
<name>A0A2G9GUJ8_9LAMI</name>
<feature type="transmembrane region" description="Helical" evidence="8">
    <location>
        <begin position="255"/>
        <end position="272"/>
    </location>
</feature>
<dbReference type="Pfam" id="PF13962">
    <property type="entry name" value="PGG"/>
    <property type="match status" value="1"/>
</dbReference>